<dbReference type="EMBL" id="BEXD01000688">
    <property type="protein sequence ID" value="GBB89472.1"/>
    <property type="molecule type" value="Genomic_DNA"/>
</dbReference>
<dbReference type="Pfam" id="PF07714">
    <property type="entry name" value="PK_Tyr_Ser-Thr"/>
    <property type="match status" value="1"/>
</dbReference>
<protein>
    <submittedName>
        <fullName evidence="3">Kinase-like domain-containing protein</fullName>
    </submittedName>
</protein>
<proteinExistence type="predicted"/>
<dbReference type="InterPro" id="IPR051681">
    <property type="entry name" value="Ser/Thr_Kinases-Pseudokinases"/>
</dbReference>
<reference evidence="2 4" key="1">
    <citation type="submission" date="2017-11" db="EMBL/GenBank/DDBJ databases">
        <title>The genome of Rhizophagus clarus HR1 reveals common genetic basis of auxotrophy among arbuscular mycorrhizal fungi.</title>
        <authorList>
            <person name="Kobayashi Y."/>
        </authorList>
    </citation>
    <scope>NUCLEOTIDE SEQUENCE [LARGE SCALE GENOMIC DNA]</scope>
    <source>
        <strain evidence="2 4">HR1</strain>
    </source>
</reference>
<dbReference type="InterPro" id="IPR001245">
    <property type="entry name" value="Ser-Thr/Tyr_kinase_cat_dom"/>
</dbReference>
<keyword evidence="3" id="KW-0418">Kinase</keyword>
<dbReference type="PROSITE" id="PS50011">
    <property type="entry name" value="PROTEIN_KINASE_DOM"/>
    <property type="match status" value="1"/>
</dbReference>
<reference evidence="3" key="2">
    <citation type="submission" date="2019-10" db="EMBL/GenBank/DDBJ databases">
        <title>Conservation and host-specific expression of non-tandemly repeated heterogenous ribosome RNA gene in arbuscular mycorrhizal fungi.</title>
        <authorList>
            <person name="Maeda T."/>
            <person name="Kobayashi Y."/>
            <person name="Nakagawa T."/>
            <person name="Ezawa T."/>
            <person name="Yamaguchi K."/>
            <person name="Bino T."/>
            <person name="Nishimoto Y."/>
            <person name="Shigenobu S."/>
            <person name="Kawaguchi M."/>
        </authorList>
    </citation>
    <scope>NUCLEOTIDE SEQUENCE</scope>
    <source>
        <strain evidence="3">HR1</strain>
    </source>
</reference>
<accession>A0A2Z6QL81</accession>
<dbReference type="InterPro" id="IPR011009">
    <property type="entry name" value="Kinase-like_dom_sf"/>
</dbReference>
<dbReference type="InterPro" id="IPR000719">
    <property type="entry name" value="Prot_kinase_dom"/>
</dbReference>
<dbReference type="PANTHER" id="PTHR44329">
    <property type="entry name" value="SERINE/THREONINE-PROTEIN KINASE TNNI3K-RELATED"/>
    <property type="match status" value="1"/>
</dbReference>
<feature type="domain" description="Protein kinase" evidence="1">
    <location>
        <begin position="130"/>
        <end position="410"/>
    </location>
</feature>
<keyword evidence="3" id="KW-0808">Transferase</keyword>
<dbReference type="EMBL" id="BLAL01000300">
    <property type="protein sequence ID" value="GET01687.1"/>
    <property type="molecule type" value="Genomic_DNA"/>
</dbReference>
<dbReference type="Proteomes" id="UP000247702">
    <property type="component" value="Unassembled WGS sequence"/>
</dbReference>
<evidence type="ECO:0000259" key="1">
    <source>
        <dbReference type="PROSITE" id="PS50011"/>
    </source>
</evidence>
<evidence type="ECO:0000313" key="2">
    <source>
        <dbReference type="EMBL" id="GBB89472.1"/>
    </source>
</evidence>
<dbReference type="GO" id="GO:0004674">
    <property type="term" value="F:protein serine/threonine kinase activity"/>
    <property type="evidence" value="ECO:0007669"/>
    <property type="project" value="TreeGrafter"/>
</dbReference>
<dbReference type="Proteomes" id="UP000615446">
    <property type="component" value="Unassembled WGS sequence"/>
</dbReference>
<name>A0A2Z6QL81_9GLOM</name>
<organism evidence="2 4">
    <name type="scientific">Rhizophagus clarus</name>
    <dbReference type="NCBI Taxonomy" id="94130"/>
    <lineage>
        <taxon>Eukaryota</taxon>
        <taxon>Fungi</taxon>
        <taxon>Fungi incertae sedis</taxon>
        <taxon>Mucoromycota</taxon>
        <taxon>Glomeromycotina</taxon>
        <taxon>Glomeromycetes</taxon>
        <taxon>Glomerales</taxon>
        <taxon>Glomeraceae</taxon>
        <taxon>Rhizophagus</taxon>
    </lineage>
</organism>
<dbReference type="OrthoDB" id="5979581at2759"/>
<gene>
    <name evidence="3" type="ORF">RCL2_002808300</name>
    <name evidence="2" type="ORF">RclHR1_16170004</name>
</gene>
<dbReference type="AlphaFoldDB" id="A0A2Z6QL81"/>
<keyword evidence="4" id="KW-1185">Reference proteome</keyword>
<dbReference type="Gene3D" id="1.10.510.10">
    <property type="entry name" value="Transferase(Phosphotransferase) domain 1"/>
    <property type="match status" value="1"/>
</dbReference>
<evidence type="ECO:0000313" key="4">
    <source>
        <dbReference type="Proteomes" id="UP000247702"/>
    </source>
</evidence>
<dbReference type="GO" id="GO:0005524">
    <property type="term" value="F:ATP binding"/>
    <property type="evidence" value="ECO:0007669"/>
    <property type="project" value="InterPro"/>
</dbReference>
<dbReference type="SUPFAM" id="SSF56112">
    <property type="entry name" value="Protein kinase-like (PK-like)"/>
    <property type="match status" value="1"/>
</dbReference>
<sequence length="508" mass="59031">MMKYKSYDNKIIFESSDYDLDKDERRVKYEKYDIIICGKCNEKFYRDWHCRKCYKNETDEEKNRMLHGRCKGCSQVMKIHLWCSSCNSKRFQRDFIKWTSGNADINNLIKDIQMAANSKHILEWIPYDKFTDVNMLDSGGFAKVYSATWKDGRIEKWDYESNNWKRSGSFRVALKVLNDSKDISEDFLNELKFLKKFPTSYYSTYIVECFGITQESSTLNYALVLKLKDCSLRSYLDKNYSSLTLKDKLDIISKICMGLDCIHNHNLIHRDLHLGNILCSNSDNKKLDISISDFGFCKPAFETSDPSEKKKIFGVLPYMAPEVWVGKEYTKKSDIYSFGIIINEIISGSRPFHNIPHDYHLAIDICRGSRPKIRPETPKALKDLINKCLDAASEDRPNTYQIFTMLQDFMYTKNDRGSYDFKKHTAQYEELKGSSHIAAIIITKDSPSGTREDVSRMSCNSKLLNFQNMLPSPINSHSFICNTDTDEDENTNISVHSMCTDCKINDFD</sequence>
<comment type="caution">
    <text evidence="2">The sequence shown here is derived from an EMBL/GenBank/DDBJ whole genome shotgun (WGS) entry which is preliminary data.</text>
</comment>
<evidence type="ECO:0000313" key="3">
    <source>
        <dbReference type="EMBL" id="GET01687.1"/>
    </source>
</evidence>